<name>A0A183J5H2_9BILA</name>
<sequence length="138" mass="15410">MAVFDTVCSWRYASDAGKVGGNDGASTATDQMSRRVLDDISDAWLIPNAANNSPQTHSMYKSVKWFADLCLTGFARFRLFPSVSESKEGYEGRRRERLIDRRLECFLNVEKADVGAKRAVNDRFGTLLILVVSPAAER</sequence>
<protein>
    <submittedName>
        <fullName evidence="1 3">Uncharacterized protein</fullName>
    </submittedName>
</protein>
<reference evidence="1 2" key="2">
    <citation type="submission" date="2018-11" db="EMBL/GenBank/DDBJ databases">
        <authorList>
            <consortium name="Pathogen Informatics"/>
        </authorList>
    </citation>
    <scope>NUCLEOTIDE SEQUENCE [LARGE SCALE GENOMIC DNA]</scope>
</reference>
<dbReference type="EMBL" id="UZAM01015110">
    <property type="protein sequence ID" value="VDP37273.1"/>
    <property type="molecule type" value="Genomic_DNA"/>
</dbReference>
<accession>A0A183J5H2</accession>
<evidence type="ECO:0000313" key="2">
    <source>
        <dbReference type="Proteomes" id="UP000270296"/>
    </source>
</evidence>
<reference evidence="3" key="1">
    <citation type="submission" date="2016-06" db="UniProtKB">
        <authorList>
            <consortium name="WormBaseParasite"/>
        </authorList>
    </citation>
    <scope>IDENTIFICATION</scope>
</reference>
<evidence type="ECO:0000313" key="1">
    <source>
        <dbReference type="EMBL" id="VDP37273.1"/>
    </source>
</evidence>
<dbReference type="Proteomes" id="UP000270296">
    <property type="component" value="Unassembled WGS sequence"/>
</dbReference>
<dbReference type="WBParaSite" id="SBAD_0001150001-mRNA-1">
    <property type="protein sequence ID" value="SBAD_0001150001-mRNA-1"/>
    <property type="gene ID" value="SBAD_0001150001"/>
</dbReference>
<keyword evidence="2" id="KW-1185">Reference proteome</keyword>
<evidence type="ECO:0000313" key="3">
    <source>
        <dbReference type="WBParaSite" id="SBAD_0001150001-mRNA-1"/>
    </source>
</evidence>
<proteinExistence type="predicted"/>
<dbReference type="AlphaFoldDB" id="A0A183J5H2"/>
<gene>
    <name evidence="1" type="ORF">SBAD_LOCUS11120</name>
</gene>
<organism evidence="3">
    <name type="scientific">Soboliphyme baturini</name>
    <dbReference type="NCBI Taxonomy" id="241478"/>
    <lineage>
        <taxon>Eukaryota</taxon>
        <taxon>Metazoa</taxon>
        <taxon>Ecdysozoa</taxon>
        <taxon>Nematoda</taxon>
        <taxon>Enoplea</taxon>
        <taxon>Dorylaimia</taxon>
        <taxon>Dioctophymatida</taxon>
        <taxon>Dioctophymatoidea</taxon>
        <taxon>Soboliphymatidae</taxon>
        <taxon>Soboliphyme</taxon>
    </lineage>
</organism>